<gene>
    <name evidence="1" type="ORF">KOR34_37270</name>
</gene>
<dbReference type="EMBL" id="SIHJ01000002">
    <property type="protein sequence ID" value="TWT33891.1"/>
    <property type="molecule type" value="Genomic_DNA"/>
</dbReference>
<evidence type="ECO:0000313" key="1">
    <source>
        <dbReference type="EMBL" id="TWT33891.1"/>
    </source>
</evidence>
<accession>A0A5C5V6K6</accession>
<sequence length="51" mass="5838">MGSRPHYDRFCADCGEYLDDCKCWLDEPCPCCLAPLNRCRCDDEDYSAPDA</sequence>
<evidence type="ECO:0000313" key="2">
    <source>
        <dbReference type="Proteomes" id="UP000316714"/>
    </source>
</evidence>
<organism evidence="1 2">
    <name type="scientific">Posidoniimonas corsicana</name>
    <dbReference type="NCBI Taxonomy" id="1938618"/>
    <lineage>
        <taxon>Bacteria</taxon>
        <taxon>Pseudomonadati</taxon>
        <taxon>Planctomycetota</taxon>
        <taxon>Planctomycetia</taxon>
        <taxon>Pirellulales</taxon>
        <taxon>Lacipirellulaceae</taxon>
        <taxon>Posidoniimonas</taxon>
    </lineage>
</organism>
<protein>
    <submittedName>
        <fullName evidence="1">Uncharacterized protein</fullName>
    </submittedName>
</protein>
<comment type="caution">
    <text evidence="1">The sequence shown here is derived from an EMBL/GenBank/DDBJ whole genome shotgun (WGS) entry which is preliminary data.</text>
</comment>
<name>A0A5C5V6K6_9BACT</name>
<reference evidence="1 2" key="1">
    <citation type="submission" date="2019-02" db="EMBL/GenBank/DDBJ databases">
        <title>Deep-cultivation of Planctomycetes and their phenomic and genomic characterization uncovers novel biology.</title>
        <authorList>
            <person name="Wiegand S."/>
            <person name="Jogler M."/>
            <person name="Boedeker C."/>
            <person name="Pinto D."/>
            <person name="Vollmers J."/>
            <person name="Rivas-Marin E."/>
            <person name="Kohn T."/>
            <person name="Peeters S.H."/>
            <person name="Heuer A."/>
            <person name="Rast P."/>
            <person name="Oberbeckmann S."/>
            <person name="Bunk B."/>
            <person name="Jeske O."/>
            <person name="Meyerdierks A."/>
            <person name="Storesund J.E."/>
            <person name="Kallscheuer N."/>
            <person name="Luecker S."/>
            <person name="Lage O.M."/>
            <person name="Pohl T."/>
            <person name="Merkel B.J."/>
            <person name="Hornburger P."/>
            <person name="Mueller R.-W."/>
            <person name="Bruemmer F."/>
            <person name="Labrenz M."/>
            <person name="Spormann A.M."/>
            <person name="Op Den Camp H."/>
            <person name="Overmann J."/>
            <person name="Amann R."/>
            <person name="Jetten M.S.M."/>
            <person name="Mascher T."/>
            <person name="Medema M.H."/>
            <person name="Devos D.P."/>
            <person name="Kaster A.-K."/>
            <person name="Ovreas L."/>
            <person name="Rohde M."/>
            <person name="Galperin M.Y."/>
            <person name="Jogler C."/>
        </authorList>
    </citation>
    <scope>NUCLEOTIDE SEQUENCE [LARGE SCALE GENOMIC DNA]</scope>
    <source>
        <strain evidence="1 2">KOR34</strain>
    </source>
</reference>
<dbReference type="RefSeq" id="WP_197531565.1">
    <property type="nucleotide sequence ID" value="NZ_SIHJ01000002.1"/>
</dbReference>
<keyword evidence="2" id="KW-1185">Reference proteome</keyword>
<proteinExistence type="predicted"/>
<dbReference type="Proteomes" id="UP000316714">
    <property type="component" value="Unassembled WGS sequence"/>
</dbReference>
<dbReference type="AlphaFoldDB" id="A0A5C5V6K6"/>